<dbReference type="Proteomes" id="UP000005139">
    <property type="component" value="Unassembled WGS sequence"/>
</dbReference>
<proteinExistence type="predicted"/>
<dbReference type="RefSeq" id="WP_007288551.1">
    <property type="nucleotide sequence ID" value="NZ_AAWL01000003.1"/>
</dbReference>
<evidence type="ECO:0000313" key="1">
    <source>
        <dbReference type="EMBL" id="EAX48303.1"/>
    </source>
</evidence>
<gene>
    <name evidence="1" type="ORF">TcarDRAFT_2253</name>
</gene>
<accession>A1HNE2</accession>
<organism evidence="1 2">
    <name type="scientific">Thermosinus carboxydivorans Nor1</name>
    <dbReference type="NCBI Taxonomy" id="401526"/>
    <lineage>
        <taxon>Bacteria</taxon>
        <taxon>Bacillati</taxon>
        <taxon>Bacillota</taxon>
        <taxon>Negativicutes</taxon>
        <taxon>Selenomonadales</taxon>
        <taxon>Sporomusaceae</taxon>
        <taxon>Thermosinus</taxon>
    </lineage>
</organism>
<dbReference type="OrthoDB" id="1719946at2"/>
<reference evidence="1 2" key="1">
    <citation type="submission" date="2007-01" db="EMBL/GenBank/DDBJ databases">
        <title>Annotation of the draft genome assembly of Thermosinus carboxydivorans Nor1.</title>
        <authorList>
            <consortium name="US DOE Joint Genome Institute (JGI-ORNL)"/>
            <person name="Larimer F."/>
            <person name="Land M."/>
            <person name="Hauser L."/>
        </authorList>
    </citation>
    <scope>NUCLEOTIDE SEQUENCE [LARGE SCALE GENOMIC DNA]</scope>
    <source>
        <strain evidence="1 2">Nor1</strain>
    </source>
</reference>
<dbReference type="eggNOG" id="COG4343">
    <property type="taxonomic scope" value="Bacteria"/>
</dbReference>
<protein>
    <submittedName>
        <fullName evidence="1">CRISPR-associated protein, Csa1 family</fullName>
    </submittedName>
</protein>
<dbReference type="Pfam" id="PF06023">
    <property type="entry name" value="Csa1"/>
    <property type="match status" value="1"/>
</dbReference>
<dbReference type="NCBIfam" id="TIGR01896">
    <property type="entry name" value="cas_AF1879"/>
    <property type="match status" value="1"/>
</dbReference>
<comment type="caution">
    <text evidence="1">The sequence shown here is derived from an EMBL/GenBank/DDBJ whole genome shotgun (WGS) entry which is preliminary data.</text>
</comment>
<evidence type="ECO:0000313" key="2">
    <source>
        <dbReference type="Proteomes" id="UP000005139"/>
    </source>
</evidence>
<sequence length="306" mass="35610">MYFLTDDERKMFLKKMLPKARRLDIDEELRGWNWHQAPLEPVYEERLAVYEVSSGYCPTSRDLYLRRVLKNKLKPNFFMISGRVFHQIIVDVMENAKKQIYYHGTYAPEKLMAALRQPIAIKWPDDLNLLSAEQSQDIKTKGNFLRDYEQSRIAARIGEILTQQPYIGADSLAHLAIPLVCENKLDGRFLGLSQYLSADALILSEPMIIDLKFGTPQKYHRLSTTGYALAMEALYEVPVNLGCIVYGEFRNGRLIVTKDMHLIDDELRQWFIESRDNKMRMICEEIDPGIAEGCYEYCPGYEFCHQ</sequence>
<dbReference type="InterPro" id="IPR009260">
    <property type="entry name" value="CRISPR-ass_Csa1"/>
</dbReference>
<dbReference type="AlphaFoldDB" id="A1HNE2"/>
<dbReference type="EMBL" id="AAWL01000003">
    <property type="protein sequence ID" value="EAX48303.1"/>
    <property type="molecule type" value="Genomic_DNA"/>
</dbReference>
<keyword evidence="2" id="KW-1185">Reference proteome</keyword>
<name>A1HNE2_9FIRM</name>
<reference evidence="1 2" key="2">
    <citation type="submission" date="2007-01" db="EMBL/GenBank/DDBJ databases">
        <title>Sequencing of the draft genome and assembly of Thermosinus carboxydivorans Nor1.</title>
        <authorList>
            <consortium name="US DOE Joint Genome Institute (JGI-PGF)"/>
            <person name="Copeland A."/>
            <person name="Lucas S."/>
            <person name="Lapidus A."/>
            <person name="Barry K."/>
            <person name="Glavina del Rio T."/>
            <person name="Dalin E."/>
            <person name="Tice H."/>
            <person name="Bruce D."/>
            <person name="Pitluck S."/>
            <person name="Richardson P."/>
        </authorList>
    </citation>
    <scope>NUCLEOTIDE SEQUENCE [LARGE SCALE GENOMIC DNA]</scope>
    <source>
        <strain evidence="1 2">Nor1</strain>
    </source>
</reference>